<keyword evidence="3" id="KW-1185">Reference proteome</keyword>
<dbReference type="RefSeq" id="WP_146446680.1">
    <property type="nucleotide sequence ID" value="NZ_SJPR01000009.1"/>
</dbReference>
<sequence length="255" mass="26497" precursor="true">MNAMLRLILGQAVLALVLVATTVSAQTVLIDFGSDTSFRGLSVVNPDANGNNWNNIAPGAFFSDLIDTNGVATTIDFGFSTPVGTDSYNGPAGDTSAGAAASVGNTDIDAAALGDLGVLNAAFDFVAERDTRFEIQGLDPSKQYDLTFFGSHKYSGNATTLYSVYTDNTYSTVVGSATLDIQDLVDPSLHNRDTVATISGLSPQTGDILYVQFTGTNGDYGYLNSLKITAVPEPASAVVAIGLVGIAAASRRCRV</sequence>
<organism evidence="2 3">
    <name type="scientific">Botrimarina colliarenosi</name>
    <dbReference type="NCBI Taxonomy" id="2528001"/>
    <lineage>
        <taxon>Bacteria</taxon>
        <taxon>Pseudomonadati</taxon>
        <taxon>Planctomycetota</taxon>
        <taxon>Planctomycetia</taxon>
        <taxon>Pirellulales</taxon>
        <taxon>Lacipirellulaceae</taxon>
        <taxon>Botrimarina</taxon>
    </lineage>
</organism>
<protein>
    <recommendedName>
        <fullName evidence="4">PEP-CTERM protein-sorting domain-containing protein</fullName>
    </recommendedName>
</protein>
<evidence type="ECO:0000313" key="3">
    <source>
        <dbReference type="Proteomes" id="UP000317421"/>
    </source>
</evidence>
<evidence type="ECO:0000256" key="1">
    <source>
        <dbReference type="SAM" id="SignalP"/>
    </source>
</evidence>
<feature type="chain" id="PRO_5023115285" description="PEP-CTERM protein-sorting domain-containing protein" evidence="1">
    <location>
        <begin position="26"/>
        <end position="255"/>
    </location>
</feature>
<reference evidence="2 3" key="1">
    <citation type="submission" date="2019-02" db="EMBL/GenBank/DDBJ databases">
        <title>Deep-cultivation of Planctomycetes and their phenomic and genomic characterization uncovers novel biology.</title>
        <authorList>
            <person name="Wiegand S."/>
            <person name="Jogler M."/>
            <person name="Boedeker C."/>
            <person name="Pinto D."/>
            <person name="Vollmers J."/>
            <person name="Rivas-Marin E."/>
            <person name="Kohn T."/>
            <person name="Peeters S.H."/>
            <person name="Heuer A."/>
            <person name="Rast P."/>
            <person name="Oberbeckmann S."/>
            <person name="Bunk B."/>
            <person name="Jeske O."/>
            <person name="Meyerdierks A."/>
            <person name="Storesund J.E."/>
            <person name="Kallscheuer N."/>
            <person name="Luecker S."/>
            <person name="Lage O.M."/>
            <person name="Pohl T."/>
            <person name="Merkel B.J."/>
            <person name="Hornburger P."/>
            <person name="Mueller R.-W."/>
            <person name="Bruemmer F."/>
            <person name="Labrenz M."/>
            <person name="Spormann A.M."/>
            <person name="Op Den Camp H."/>
            <person name="Overmann J."/>
            <person name="Amann R."/>
            <person name="Jetten M.S.M."/>
            <person name="Mascher T."/>
            <person name="Medema M.H."/>
            <person name="Devos D.P."/>
            <person name="Kaster A.-K."/>
            <person name="Ovreas L."/>
            <person name="Rohde M."/>
            <person name="Galperin M.Y."/>
            <person name="Jogler C."/>
        </authorList>
    </citation>
    <scope>NUCLEOTIDE SEQUENCE [LARGE SCALE GENOMIC DNA]</scope>
    <source>
        <strain evidence="2 3">Pla108</strain>
    </source>
</reference>
<dbReference type="AlphaFoldDB" id="A0A5C5ZZ58"/>
<name>A0A5C5ZZ58_9BACT</name>
<gene>
    <name evidence="2" type="ORF">Pla108_40020</name>
</gene>
<dbReference type="Proteomes" id="UP000317421">
    <property type="component" value="Unassembled WGS sequence"/>
</dbReference>
<feature type="signal peptide" evidence="1">
    <location>
        <begin position="1"/>
        <end position="25"/>
    </location>
</feature>
<evidence type="ECO:0008006" key="4">
    <source>
        <dbReference type="Google" id="ProtNLM"/>
    </source>
</evidence>
<dbReference type="OrthoDB" id="267657at2"/>
<keyword evidence="1" id="KW-0732">Signal</keyword>
<dbReference type="EMBL" id="SJPR01000009">
    <property type="protein sequence ID" value="TWT92862.1"/>
    <property type="molecule type" value="Genomic_DNA"/>
</dbReference>
<evidence type="ECO:0000313" key="2">
    <source>
        <dbReference type="EMBL" id="TWT92862.1"/>
    </source>
</evidence>
<accession>A0A5C5ZZ58</accession>
<proteinExistence type="predicted"/>
<comment type="caution">
    <text evidence="2">The sequence shown here is derived from an EMBL/GenBank/DDBJ whole genome shotgun (WGS) entry which is preliminary data.</text>
</comment>